<dbReference type="InterPro" id="IPR003593">
    <property type="entry name" value="AAA+_ATPase"/>
</dbReference>
<reference evidence="5" key="1">
    <citation type="journal article" date="2019" name="Int. J. Syst. Evol. Microbiol.">
        <title>The Global Catalogue of Microorganisms (GCM) 10K type strain sequencing project: providing services to taxonomists for standard genome sequencing and annotation.</title>
        <authorList>
            <consortium name="The Broad Institute Genomics Platform"/>
            <consortium name="The Broad Institute Genome Sequencing Center for Infectious Disease"/>
            <person name="Wu L."/>
            <person name="Ma J."/>
        </authorList>
    </citation>
    <scope>NUCLEOTIDE SEQUENCE [LARGE SCALE GENOMIC DNA]</scope>
    <source>
        <strain evidence="5">TISTR 1571</strain>
    </source>
</reference>
<dbReference type="Gene3D" id="3.40.50.300">
    <property type="entry name" value="P-loop containing nucleotide triphosphate hydrolases"/>
    <property type="match status" value="1"/>
</dbReference>
<dbReference type="InterPro" id="IPR027417">
    <property type="entry name" value="P-loop_NTPase"/>
</dbReference>
<protein>
    <submittedName>
        <fullName evidence="4">ATP-binding cassette domain-containing protein</fullName>
    </submittedName>
</protein>
<keyword evidence="5" id="KW-1185">Reference proteome</keyword>
<gene>
    <name evidence="4" type="ORF">ACFSW4_00410</name>
</gene>
<dbReference type="SUPFAM" id="SSF52540">
    <property type="entry name" value="P-loop containing nucleoside triphosphate hydrolases"/>
    <property type="match status" value="1"/>
</dbReference>
<proteinExistence type="predicted"/>
<dbReference type="InterPro" id="IPR017871">
    <property type="entry name" value="ABC_transporter-like_CS"/>
</dbReference>
<name>A0ABW5Q6J0_9BACI</name>
<organism evidence="4 5">
    <name type="scientific">Piscibacillus salipiscarius</name>
    <dbReference type="NCBI Taxonomy" id="299480"/>
    <lineage>
        <taxon>Bacteria</taxon>
        <taxon>Bacillati</taxon>
        <taxon>Bacillota</taxon>
        <taxon>Bacilli</taxon>
        <taxon>Bacillales</taxon>
        <taxon>Bacillaceae</taxon>
        <taxon>Piscibacillus</taxon>
    </lineage>
</organism>
<dbReference type="SMART" id="SM00382">
    <property type="entry name" value="AAA"/>
    <property type="match status" value="1"/>
</dbReference>
<dbReference type="InterPro" id="IPR003439">
    <property type="entry name" value="ABC_transporter-like_ATP-bd"/>
</dbReference>
<accession>A0ABW5Q6J0</accession>
<evidence type="ECO:0000313" key="5">
    <source>
        <dbReference type="Proteomes" id="UP001597452"/>
    </source>
</evidence>
<dbReference type="RefSeq" id="WP_377326735.1">
    <property type="nucleotide sequence ID" value="NZ_JBHUMZ010000004.1"/>
</dbReference>
<dbReference type="EMBL" id="JBHUMZ010000004">
    <property type="protein sequence ID" value="MFD2637346.1"/>
    <property type="molecule type" value="Genomic_DNA"/>
</dbReference>
<evidence type="ECO:0000259" key="3">
    <source>
        <dbReference type="PROSITE" id="PS50893"/>
    </source>
</evidence>
<evidence type="ECO:0000256" key="2">
    <source>
        <dbReference type="ARBA" id="ARBA00022840"/>
    </source>
</evidence>
<dbReference type="GO" id="GO:0005524">
    <property type="term" value="F:ATP binding"/>
    <property type="evidence" value="ECO:0007669"/>
    <property type="project" value="UniProtKB-KW"/>
</dbReference>
<dbReference type="Proteomes" id="UP001597452">
    <property type="component" value="Unassembled WGS sequence"/>
</dbReference>
<dbReference type="PANTHER" id="PTHR43158">
    <property type="entry name" value="SKFA PEPTIDE EXPORT ATP-BINDING PROTEIN SKFE"/>
    <property type="match status" value="1"/>
</dbReference>
<dbReference type="PROSITE" id="PS00211">
    <property type="entry name" value="ABC_TRANSPORTER_1"/>
    <property type="match status" value="1"/>
</dbReference>
<dbReference type="PROSITE" id="PS50893">
    <property type="entry name" value="ABC_TRANSPORTER_2"/>
    <property type="match status" value="1"/>
</dbReference>
<keyword evidence="2 4" id="KW-0067">ATP-binding</keyword>
<comment type="caution">
    <text evidence="4">The sequence shown here is derived from an EMBL/GenBank/DDBJ whole genome shotgun (WGS) entry which is preliminary data.</text>
</comment>
<evidence type="ECO:0000313" key="4">
    <source>
        <dbReference type="EMBL" id="MFD2637346.1"/>
    </source>
</evidence>
<sequence>MMDGKLEAKNISMHFKDYQALSDVNFTLEGNKIVGLIGRNGAGKTTLLSILAAYRDATVGYVEANGKLVFENAKYMKNSTFLYEAPVKDLQDQKASKYFEKLQLYRPNFDKTYANELMKRFKVPDNKNLSKLSKGQLSAFNMIVGLASRTPITILDEVYLGMDAPTRSMFYKELLNEQEKHPRLFILSTHLVSEMEYLFDEVMMIHEGKLLLHDDYQSIIERGYFITGSHDDVDEFCSGIDVLIEETIGGSKTVLIYEDLKEQDIQEARAAGLDISQAKLQDLFTHLTGGEH</sequence>
<dbReference type="Pfam" id="PF00005">
    <property type="entry name" value="ABC_tran"/>
    <property type="match status" value="1"/>
</dbReference>
<keyword evidence="1" id="KW-0547">Nucleotide-binding</keyword>
<evidence type="ECO:0000256" key="1">
    <source>
        <dbReference type="ARBA" id="ARBA00022741"/>
    </source>
</evidence>
<feature type="domain" description="ABC transporter" evidence="3">
    <location>
        <begin position="6"/>
        <end position="232"/>
    </location>
</feature>
<dbReference type="PANTHER" id="PTHR43158:SF5">
    <property type="entry name" value="ABC TRANSPORTER, ATP-BINDING PROTEIN"/>
    <property type="match status" value="1"/>
</dbReference>